<dbReference type="Pfam" id="PF21113">
    <property type="entry name" value="LarA_C"/>
    <property type="match status" value="1"/>
</dbReference>
<dbReference type="InterPro" id="IPR043166">
    <property type="entry name" value="LarA-like_C"/>
</dbReference>
<evidence type="ECO:0000313" key="4">
    <source>
        <dbReference type="Proteomes" id="UP000001661"/>
    </source>
</evidence>
<dbReference type="EMBL" id="CP002105">
    <property type="protein sequence ID" value="ADL13304.1"/>
    <property type="molecule type" value="Genomic_DNA"/>
</dbReference>
<evidence type="ECO:0000259" key="1">
    <source>
        <dbReference type="Pfam" id="PF09861"/>
    </source>
</evidence>
<proteinExistence type="predicted"/>
<dbReference type="AlphaFoldDB" id="D9QS13"/>
<dbReference type="Gene3D" id="3.40.50.11440">
    <property type="match status" value="1"/>
</dbReference>
<protein>
    <submittedName>
        <fullName evidence="3">Uncharacterized protein</fullName>
    </submittedName>
</protein>
<dbReference type="eggNOG" id="COG3875">
    <property type="taxonomic scope" value="Bacteria"/>
</dbReference>
<evidence type="ECO:0000313" key="3">
    <source>
        <dbReference type="EMBL" id="ADL13304.1"/>
    </source>
</evidence>
<dbReference type="HOGENOM" id="CLU_050189_0_0_9"/>
<dbReference type="STRING" id="574087.Acear_1799"/>
<organism evidence="3 4">
    <name type="scientific">Acetohalobium arabaticum (strain ATCC 49924 / DSM 5501 / Z-7288)</name>
    <dbReference type="NCBI Taxonomy" id="574087"/>
    <lineage>
        <taxon>Bacteria</taxon>
        <taxon>Bacillati</taxon>
        <taxon>Bacillota</taxon>
        <taxon>Clostridia</taxon>
        <taxon>Halanaerobiales</taxon>
        <taxon>Halobacteroidaceae</taxon>
        <taxon>Acetohalobium</taxon>
    </lineage>
</organism>
<sequence length="424" mass="46543">MTTVKLPYGKEKLTLELPEDELKGVLTSQTHEYTVEKSEKELVKEALAEPIGTPTLQELAQDKEEIVIISSDHTRPVPSHVTMPILLDKIRAGNPEAEITILVATGFHRASTEEELRDKYGDEIVDNERIINHDCRDEDSLVEIGTLPSGGDLILNQLAVEADLLIAEGFIEPHFFAGFSGGRKSILPGIASKKTVLANHCAEFVGHDHARTGILDGNPMHEDMLYAAEEAGLDFILNVAINEEKKVINAFAGHYQEAHLEGCDFVTKLAGAESKPADIVVTTNGGYPLDQNIYQSVKSMTAAEATCNENGVIIIASECSDGHGGEGFYRTFAEAETVPEVMEEIEVRGRNETVPDQWESQVLARILLQFEVIMVTDAPREMVEDMHMKWASDIDEAVTMAKEIVNNDNPEITVVPDGVSVIVK</sequence>
<feature type="domain" description="LarA-like N-terminal" evidence="1">
    <location>
        <begin position="8"/>
        <end position="213"/>
    </location>
</feature>
<dbReference type="KEGG" id="aar:Acear_1799"/>
<dbReference type="InterPro" id="IPR018657">
    <property type="entry name" value="LarA-like_N"/>
</dbReference>
<gene>
    <name evidence="3" type="ordered locus">Acear_1799</name>
</gene>
<dbReference type="RefSeq" id="WP_013278749.1">
    <property type="nucleotide sequence ID" value="NC_014378.1"/>
</dbReference>
<dbReference type="GO" id="GO:0050043">
    <property type="term" value="F:lactate racemase activity"/>
    <property type="evidence" value="ECO:0007669"/>
    <property type="project" value="InterPro"/>
</dbReference>
<dbReference type="InterPro" id="IPR048068">
    <property type="entry name" value="LarA-like"/>
</dbReference>
<reference evidence="3 4" key="1">
    <citation type="journal article" date="2010" name="Stand. Genomic Sci.">
        <title>Complete genome sequence of Acetohalobium arabaticum type strain (Z-7288).</title>
        <authorList>
            <person name="Sikorski J."/>
            <person name="Lapidus A."/>
            <person name="Chertkov O."/>
            <person name="Lucas S."/>
            <person name="Copeland A."/>
            <person name="Glavina Del Rio T."/>
            <person name="Nolan M."/>
            <person name="Tice H."/>
            <person name="Cheng J.F."/>
            <person name="Han C."/>
            <person name="Brambilla E."/>
            <person name="Pitluck S."/>
            <person name="Liolios K."/>
            <person name="Ivanova N."/>
            <person name="Mavromatis K."/>
            <person name="Mikhailova N."/>
            <person name="Pati A."/>
            <person name="Bruce D."/>
            <person name="Detter C."/>
            <person name="Tapia R."/>
            <person name="Goodwin L."/>
            <person name="Chen A."/>
            <person name="Palaniappan K."/>
            <person name="Land M."/>
            <person name="Hauser L."/>
            <person name="Chang Y.J."/>
            <person name="Jeffries C.D."/>
            <person name="Rohde M."/>
            <person name="Goker M."/>
            <person name="Spring S."/>
            <person name="Woyke T."/>
            <person name="Bristow J."/>
            <person name="Eisen J.A."/>
            <person name="Markowitz V."/>
            <person name="Hugenholtz P."/>
            <person name="Kyrpides N.C."/>
            <person name="Klenk H.P."/>
        </authorList>
    </citation>
    <scope>NUCLEOTIDE SEQUENCE [LARGE SCALE GENOMIC DNA]</scope>
    <source>
        <strain evidence="4">ATCC 49924 / DSM 5501 / Z-7288</strain>
    </source>
</reference>
<dbReference type="OrthoDB" id="9770545at2"/>
<dbReference type="PANTHER" id="PTHR33171">
    <property type="entry name" value="LAR_N DOMAIN-CONTAINING PROTEIN"/>
    <property type="match status" value="1"/>
</dbReference>
<feature type="domain" description="Lactate racemase C-terminal" evidence="2">
    <location>
        <begin position="273"/>
        <end position="423"/>
    </location>
</feature>
<dbReference type="InterPro" id="IPR048520">
    <property type="entry name" value="LarA_C"/>
</dbReference>
<dbReference type="Gene3D" id="3.90.226.30">
    <property type="match status" value="1"/>
</dbReference>
<keyword evidence="4" id="KW-1185">Reference proteome</keyword>
<dbReference type="Pfam" id="PF09861">
    <property type="entry name" value="Lar_N"/>
    <property type="match status" value="1"/>
</dbReference>
<dbReference type="NCBIfam" id="NF033504">
    <property type="entry name" value="Ni_dep_LarA"/>
    <property type="match status" value="1"/>
</dbReference>
<accession>D9QS13</accession>
<dbReference type="PANTHER" id="PTHR33171:SF17">
    <property type="entry name" value="LARA-LIKE N-TERMINAL DOMAIN-CONTAINING PROTEIN"/>
    <property type="match status" value="1"/>
</dbReference>
<name>D9QS13_ACEAZ</name>
<dbReference type="Proteomes" id="UP000001661">
    <property type="component" value="Chromosome"/>
</dbReference>
<evidence type="ECO:0000259" key="2">
    <source>
        <dbReference type="Pfam" id="PF21113"/>
    </source>
</evidence>
<dbReference type="InterPro" id="IPR047926">
    <property type="entry name" value="Ni_dep_LarA"/>
</dbReference>